<feature type="transmembrane region" description="Helical" evidence="6">
    <location>
        <begin position="106"/>
        <end position="124"/>
    </location>
</feature>
<dbReference type="EMBL" id="KZ293472">
    <property type="protein sequence ID" value="PBK61774.1"/>
    <property type="molecule type" value="Genomic_DNA"/>
</dbReference>
<organism evidence="7 8">
    <name type="scientific">Armillaria solidipes</name>
    <dbReference type="NCBI Taxonomy" id="1076256"/>
    <lineage>
        <taxon>Eukaryota</taxon>
        <taxon>Fungi</taxon>
        <taxon>Dikarya</taxon>
        <taxon>Basidiomycota</taxon>
        <taxon>Agaricomycotina</taxon>
        <taxon>Agaricomycetes</taxon>
        <taxon>Agaricomycetidae</taxon>
        <taxon>Agaricales</taxon>
        <taxon>Marasmiineae</taxon>
        <taxon>Physalacriaceae</taxon>
        <taxon>Armillaria</taxon>
    </lineage>
</organism>
<evidence type="ECO:0000256" key="5">
    <source>
        <dbReference type="ARBA" id="ARBA00023136"/>
    </source>
</evidence>
<dbReference type="AlphaFoldDB" id="A0A2H3AYJ1"/>
<evidence type="ECO:0000256" key="4">
    <source>
        <dbReference type="ARBA" id="ARBA00022989"/>
    </source>
</evidence>
<comment type="subcellular location">
    <subcellularLocation>
        <location evidence="1">Membrane</location>
        <topology evidence="1">Multi-pass membrane protein</topology>
    </subcellularLocation>
</comment>
<keyword evidence="2" id="KW-0813">Transport</keyword>
<name>A0A2H3AYJ1_9AGAR</name>
<dbReference type="Proteomes" id="UP000218334">
    <property type="component" value="Unassembled WGS sequence"/>
</dbReference>
<feature type="transmembrane region" description="Helical" evidence="6">
    <location>
        <begin position="131"/>
        <end position="153"/>
    </location>
</feature>
<dbReference type="Gene3D" id="1.20.1250.20">
    <property type="entry name" value="MFS general substrate transporter like domains"/>
    <property type="match status" value="1"/>
</dbReference>
<reference evidence="8" key="1">
    <citation type="journal article" date="2017" name="Nat. Ecol. Evol.">
        <title>Genome expansion and lineage-specific genetic innovations in the forest pathogenic fungi Armillaria.</title>
        <authorList>
            <person name="Sipos G."/>
            <person name="Prasanna A.N."/>
            <person name="Walter M.C."/>
            <person name="O'Connor E."/>
            <person name="Balint B."/>
            <person name="Krizsan K."/>
            <person name="Kiss B."/>
            <person name="Hess J."/>
            <person name="Varga T."/>
            <person name="Slot J."/>
            <person name="Riley R."/>
            <person name="Boka B."/>
            <person name="Rigling D."/>
            <person name="Barry K."/>
            <person name="Lee J."/>
            <person name="Mihaltcheva S."/>
            <person name="LaButti K."/>
            <person name="Lipzen A."/>
            <person name="Waldron R."/>
            <person name="Moloney N.M."/>
            <person name="Sperisen C."/>
            <person name="Kredics L."/>
            <person name="Vagvoelgyi C."/>
            <person name="Patrignani A."/>
            <person name="Fitzpatrick D."/>
            <person name="Nagy I."/>
            <person name="Doyle S."/>
            <person name="Anderson J.B."/>
            <person name="Grigoriev I.V."/>
            <person name="Gueldener U."/>
            <person name="Muensterkoetter M."/>
            <person name="Nagy L.G."/>
        </authorList>
    </citation>
    <scope>NUCLEOTIDE SEQUENCE [LARGE SCALE GENOMIC DNA]</scope>
    <source>
        <strain evidence="8">28-4</strain>
    </source>
</reference>
<feature type="transmembrane region" description="Helical" evidence="6">
    <location>
        <begin position="165"/>
        <end position="189"/>
    </location>
</feature>
<proteinExistence type="predicted"/>
<gene>
    <name evidence="7" type="ORF">ARMSODRAFT_1089455</name>
</gene>
<dbReference type="STRING" id="1076256.A0A2H3AYJ1"/>
<feature type="transmembrane region" description="Helical" evidence="6">
    <location>
        <begin position="201"/>
        <end position="221"/>
    </location>
</feature>
<dbReference type="PANTHER" id="PTHR43791:SF7">
    <property type="entry name" value="MAJOR FACILITATOR SUPERFAMILY (MFS) PROFILE DOMAIN-CONTAINING PROTEIN"/>
    <property type="match status" value="1"/>
</dbReference>
<dbReference type="PANTHER" id="PTHR43791">
    <property type="entry name" value="PERMEASE-RELATED"/>
    <property type="match status" value="1"/>
</dbReference>
<feature type="transmembrane region" description="Helical" evidence="6">
    <location>
        <begin position="28"/>
        <end position="51"/>
    </location>
</feature>
<evidence type="ECO:0000256" key="2">
    <source>
        <dbReference type="ARBA" id="ARBA00022448"/>
    </source>
</evidence>
<feature type="transmembrane region" description="Helical" evidence="6">
    <location>
        <begin position="271"/>
        <end position="295"/>
    </location>
</feature>
<evidence type="ECO:0000313" key="8">
    <source>
        <dbReference type="Proteomes" id="UP000218334"/>
    </source>
</evidence>
<keyword evidence="5 6" id="KW-0472">Membrane</keyword>
<evidence type="ECO:0000313" key="7">
    <source>
        <dbReference type="EMBL" id="PBK61774.1"/>
    </source>
</evidence>
<feature type="transmembrane region" description="Helical" evidence="6">
    <location>
        <begin position="307"/>
        <end position="328"/>
    </location>
</feature>
<keyword evidence="4 6" id="KW-1133">Transmembrane helix</keyword>
<evidence type="ECO:0000256" key="1">
    <source>
        <dbReference type="ARBA" id="ARBA00004141"/>
    </source>
</evidence>
<feature type="transmembrane region" description="Helical" evidence="6">
    <location>
        <begin position="401"/>
        <end position="422"/>
    </location>
</feature>
<keyword evidence="8" id="KW-1185">Reference proteome</keyword>
<keyword evidence="3 6" id="KW-0812">Transmembrane</keyword>
<sequence>MLDDVPLATASAEYTPQQYKKLKRKVDYYLLPLLWLCCQLLLRITLCVPFYPLPDGLQDADRAVLSPMSVFRLREDTGLVGQQYSWSVCHLPMMQNVIRRWRMGKTLSVFMMCMGIVMLCIGFAKDFAQLVALRFLLGIFQCCIGSGFILIIGCWYTRNEHSSRSLVFLSSGVGVGSIIDLILYGIGTLEYRSKDIQAWRYMAYFLGSLTIFVGIVCFHFLGSPSEVSWLTKEEKRMANARILENQSGHDRTGISAWKWYQARECLTDPCFYFTAIVVFLTAVPGAGFSAFRSIIDTGFGFTPLQGILFHIPENMASLVVYFLAGFAATKWNNLRLYLMALSLIPGFIGVLGMALVEANESNKVVDKMGDLLGSISSHYCAGSMCGSQIFRQKDAPTYKPGLIRCGVCFAIELLVTIAWRATLVLRNRRRVKATLTDGLTQEERLMQGKINGESDMTDFENPHFRYTL</sequence>
<accession>A0A2H3AYJ1</accession>
<protein>
    <submittedName>
        <fullName evidence="7">MFS general substrate transporter</fullName>
    </submittedName>
</protein>
<dbReference type="GO" id="GO:0016020">
    <property type="term" value="C:membrane"/>
    <property type="evidence" value="ECO:0007669"/>
    <property type="project" value="UniProtKB-SubCell"/>
</dbReference>
<dbReference type="SUPFAM" id="SSF103473">
    <property type="entry name" value="MFS general substrate transporter"/>
    <property type="match status" value="1"/>
</dbReference>
<dbReference type="Pfam" id="PF07690">
    <property type="entry name" value="MFS_1"/>
    <property type="match status" value="1"/>
</dbReference>
<dbReference type="InterPro" id="IPR036259">
    <property type="entry name" value="MFS_trans_sf"/>
</dbReference>
<feature type="transmembrane region" description="Helical" evidence="6">
    <location>
        <begin position="334"/>
        <end position="356"/>
    </location>
</feature>
<evidence type="ECO:0000256" key="3">
    <source>
        <dbReference type="ARBA" id="ARBA00022692"/>
    </source>
</evidence>
<evidence type="ECO:0000256" key="6">
    <source>
        <dbReference type="SAM" id="Phobius"/>
    </source>
</evidence>
<dbReference type="InterPro" id="IPR011701">
    <property type="entry name" value="MFS"/>
</dbReference>
<dbReference type="GO" id="GO:0022857">
    <property type="term" value="F:transmembrane transporter activity"/>
    <property type="evidence" value="ECO:0007669"/>
    <property type="project" value="InterPro"/>
</dbReference>